<feature type="region of interest" description="Disordered" evidence="1">
    <location>
        <begin position="205"/>
        <end position="226"/>
    </location>
</feature>
<gene>
    <name evidence="2" type="ORF">TPSB3V08_LOCUS1104</name>
</gene>
<dbReference type="EMBL" id="OD000379">
    <property type="protein sequence ID" value="CAD7397345.1"/>
    <property type="molecule type" value="Genomic_DNA"/>
</dbReference>
<protein>
    <submittedName>
        <fullName evidence="2">Uncharacterized protein</fullName>
    </submittedName>
</protein>
<evidence type="ECO:0000313" key="2">
    <source>
        <dbReference type="EMBL" id="CAD7397345.1"/>
    </source>
</evidence>
<organism evidence="2">
    <name type="scientific">Timema poppense</name>
    <name type="common">Walking stick</name>
    <dbReference type="NCBI Taxonomy" id="170557"/>
    <lineage>
        <taxon>Eukaryota</taxon>
        <taxon>Metazoa</taxon>
        <taxon>Ecdysozoa</taxon>
        <taxon>Arthropoda</taxon>
        <taxon>Hexapoda</taxon>
        <taxon>Insecta</taxon>
        <taxon>Pterygota</taxon>
        <taxon>Neoptera</taxon>
        <taxon>Polyneoptera</taxon>
        <taxon>Phasmatodea</taxon>
        <taxon>Timematodea</taxon>
        <taxon>Timematoidea</taxon>
        <taxon>Timematidae</taxon>
        <taxon>Timema</taxon>
    </lineage>
</organism>
<sequence length="429" mass="47364">MLRVVGDRRLITRRHRKRDRDIGEELCLLNITGMERAQPQGDRGTTVEGHAQVQLDHLSVTGSPVCGKPNYLACVSIDASRIGKVEIEEVNPHLRGERERERVENHLGKTNPSSPDRDSSLDLPVLSSRAQHDKRVNQLRHRGGVKPGYRIDVGTKHLATQQSSITCCSPNVHLMTSRASIYRGLLIKHLIPYIQKEVNQHLRGGGVENHLGKATPSSPDRDSNLDLPVLSSRAQHDKRVSRLRHRGGSTAAYYPFGLYALSTNYSNGLGIGKVELEEVNPHLRGWRVENHLGKTTPSSPDRDSNLDLPVLSTRAQHDKRVCQLRHRGGVEKGGGGGGDSNASARKGLTSLRLSLIRPSSHQDTRNVSIASLSYSFITNRIGKVELEEVNPHLRGGRVENYLGPPPAPSSPDRDSNLDIPVLSSRTQHD</sequence>
<reference evidence="2" key="1">
    <citation type="submission" date="2020-11" db="EMBL/GenBank/DDBJ databases">
        <authorList>
            <person name="Tran Van P."/>
        </authorList>
    </citation>
    <scope>NUCLEOTIDE SEQUENCE</scope>
</reference>
<dbReference type="AlphaFoldDB" id="A0A7R9CL37"/>
<feature type="compositionally biased region" description="Basic and acidic residues" evidence="1">
    <location>
        <begin position="93"/>
        <end position="107"/>
    </location>
</feature>
<evidence type="ECO:0000256" key="1">
    <source>
        <dbReference type="SAM" id="MobiDB-lite"/>
    </source>
</evidence>
<feature type="region of interest" description="Disordered" evidence="1">
    <location>
        <begin position="93"/>
        <end position="122"/>
    </location>
</feature>
<proteinExistence type="predicted"/>
<name>A0A7R9CL37_TIMPO</name>
<feature type="region of interest" description="Disordered" evidence="1">
    <location>
        <begin position="395"/>
        <end position="429"/>
    </location>
</feature>
<accession>A0A7R9CL37</accession>